<feature type="domain" description="Helitron helicase-like" evidence="1">
    <location>
        <begin position="165"/>
        <end position="263"/>
    </location>
</feature>
<accession>A0AAU9LIA7</accession>
<dbReference type="Pfam" id="PF14214">
    <property type="entry name" value="Helitron_like_N"/>
    <property type="match status" value="1"/>
</dbReference>
<reference evidence="2 3" key="1">
    <citation type="submission" date="2022-01" db="EMBL/GenBank/DDBJ databases">
        <authorList>
            <person name="Xiong W."/>
            <person name="Schranz E."/>
        </authorList>
    </citation>
    <scope>NUCLEOTIDE SEQUENCE [LARGE SCALE GENOMIC DNA]</scope>
</reference>
<evidence type="ECO:0000259" key="1">
    <source>
        <dbReference type="Pfam" id="PF14214"/>
    </source>
</evidence>
<dbReference type="InterPro" id="IPR025476">
    <property type="entry name" value="Helitron_helicase-like"/>
</dbReference>
<proteinExistence type="predicted"/>
<gene>
    <name evidence="2" type="ORF">LVIROSA_LOCUS1149</name>
</gene>
<dbReference type="Proteomes" id="UP001157418">
    <property type="component" value="Unassembled WGS sequence"/>
</dbReference>
<protein>
    <recommendedName>
        <fullName evidence="1">Helitron helicase-like domain-containing protein</fullName>
    </recommendedName>
</protein>
<dbReference type="EMBL" id="CAKMRJ010000001">
    <property type="protein sequence ID" value="CAH1413176.1"/>
    <property type="molecule type" value="Genomic_DNA"/>
</dbReference>
<dbReference type="PANTHER" id="PTHR45786:SF66">
    <property type="entry name" value="HOOK MOTIF PROTEIN, PUTATIVE-RELATED"/>
    <property type="match status" value="1"/>
</dbReference>
<evidence type="ECO:0000313" key="3">
    <source>
        <dbReference type="Proteomes" id="UP001157418"/>
    </source>
</evidence>
<dbReference type="PANTHER" id="PTHR45786">
    <property type="entry name" value="DNA BINDING PROTEIN-LIKE"/>
    <property type="match status" value="1"/>
</dbReference>
<name>A0AAU9LIA7_9ASTR</name>
<keyword evidence="3" id="KW-1185">Reference proteome</keyword>
<sequence>MKFQIDNTLSVVVNSRQKEGCTSTSHSLDIEIISFLKVMLDSTNELVKCYRMARDCFDENSPIDLKLRLIGRRQQDGRTYNLPTASEVVALIVGDIGDAIDNRDIIVKTKSGILQRINELHPSYLALQYPLLFPYGDDGYRFDIPHTDVDHSTNTKRRYCTMREFFAYRIQDKVNVFSLILNSRRLFQQFLVDAYTMIETERLYYIRNQSNVLRCESYETLRSVQIHGNIDISKVGKRLILPSSFTGGTRYMMQNYLDVMSLFVYTVEFQKRGLPHTHICLFMHSDYKLPTVEHIDRVISAEIPNKDDDPELYALVKKAGVKLVNRSVVPYHKTLLKRYQAHINVEWCNQVASIKYLFKYINKGPDRATVEVVQNSNGGDNDDAPVDEIKNYYDCRYLSACEASLFGFDVHYKYPSVVRLPFHLPGKQNVVYGADDDIEQTIYFFFDVLILDEL</sequence>
<evidence type="ECO:0000313" key="2">
    <source>
        <dbReference type="EMBL" id="CAH1413176.1"/>
    </source>
</evidence>
<organism evidence="2 3">
    <name type="scientific">Lactuca virosa</name>
    <dbReference type="NCBI Taxonomy" id="75947"/>
    <lineage>
        <taxon>Eukaryota</taxon>
        <taxon>Viridiplantae</taxon>
        <taxon>Streptophyta</taxon>
        <taxon>Embryophyta</taxon>
        <taxon>Tracheophyta</taxon>
        <taxon>Spermatophyta</taxon>
        <taxon>Magnoliopsida</taxon>
        <taxon>eudicotyledons</taxon>
        <taxon>Gunneridae</taxon>
        <taxon>Pentapetalae</taxon>
        <taxon>asterids</taxon>
        <taxon>campanulids</taxon>
        <taxon>Asterales</taxon>
        <taxon>Asteraceae</taxon>
        <taxon>Cichorioideae</taxon>
        <taxon>Cichorieae</taxon>
        <taxon>Lactucinae</taxon>
        <taxon>Lactuca</taxon>
    </lineage>
</organism>
<dbReference type="AlphaFoldDB" id="A0AAU9LIA7"/>
<comment type="caution">
    <text evidence="2">The sequence shown here is derived from an EMBL/GenBank/DDBJ whole genome shotgun (WGS) entry which is preliminary data.</text>
</comment>